<dbReference type="SUPFAM" id="SSF103481">
    <property type="entry name" value="Multidrug resistance efflux transporter EmrE"/>
    <property type="match status" value="2"/>
</dbReference>
<name>A0A0G0YAK3_UNCKA</name>
<organism evidence="8 9">
    <name type="scientific">candidate division WWE3 bacterium GW2011_GWE1_41_27</name>
    <dbReference type="NCBI Taxonomy" id="1619131"/>
    <lineage>
        <taxon>Bacteria</taxon>
        <taxon>Katanobacteria</taxon>
    </lineage>
</organism>
<feature type="transmembrane region" description="Helical" evidence="6">
    <location>
        <begin position="20"/>
        <end position="39"/>
    </location>
</feature>
<feature type="transmembrane region" description="Helical" evidence="6">
    <location>
        <begin position="77"/>
        <end position="97"/>
    </location>
</feature>
<dbReference type="PANTHER" id="PTHR32322">
    <property type="entry name" value="INNER MEMBRANE TRANSPORTER"/>
    <property type="match status" value="1"/>
</dbReference>
<dbReference type="Proteomes" id="UP000034544">
    <property type="component" value="Unassembled WGS sequence"/>
</dbReference>
<protein>
    <recommendedName>
        <fullName evidence="7">EamA domain-containing protein</fullName>
    </recommendedName>
</protein>
<reference evidence="8 9" key="1">
    <citation type="journal article" date="2015" name="Nature">
        <title>rRNA introns, odd ribosomes, and small enigmatic genomes across a large radiation of phyla.</title>
        <authorList>
            <person name="Brown C.T."/>
            <person name="Hug L.A."/>
            <person name="Thomas B.C."/>
            <person name="Sharon I."/>
            <person name="Castelle C.J."/>
            <person name="Singh A."/>
            <person name="Wilkins M.J."/>
            <person name="Williams K.H."/>
            <person name="Banfield J.F."/>
        </authorList>
    </citation>
    <scope>NUCLEOTIDE SEQUENCE [LARGE SCALE GENOMIC DNA]</scope>
</reference>
<dbReference type="InterPro" id="IPR037185">
    <property type="entry name" value="EmrE-like"/>
</dbReference>
<feature type="transmembrane region" description="Helical" evidence="6">
    <location>
        <begin position="166"/>
        <end position="185"/>
    </location>
</feature>
<dbReference type="EMBL" id="LCBF01000027">
    <property type="protein sequence ID" value="KKS06591.1"/>
    <property type="molecule type" value="Genomic_DNA"/>
</dbReference>
<feature type="domain" description="EamA" evidence="7">
    <location>
        <begin position="20"/>
        <end position="148"/>
    </location>
</feature>
<feature type="transmembrane region" description="Helical" evidence="6">
    <location>
        <begin position="132"/>
        <end position="154"/>
    </location>
</feature>
<evidence type="ECO:0000256" key="6">
    <source>
        <dbReference type="SAM" id="Phobius"/>
    </source>
</evidence>
<dbReference type="InterPro" id="IPR050638">
    <property type="entry name" value="AA-Vitamin_Transporters"/>
</dbReference>
<dbReference type="PANTHER" id="PTHR32322:SF18">
    <property type="entry name" value="S-ADENOSYLMETHIONINE_S-ADENOSYLHOMOCYSTEINE TRANSPORTER"/>
    <property type="match status" value="1"/>
</dbReference>
<gene>
    <name evidence="8" type="ORF">UU59_C0027G0007</name>
</gene>
<keyword evidence="4 6" id="KW-1133">Transmembrane helix</keyword>
<accession>A0A0G0YAK3</accession>
<evidence type="ECO:0000313" key="9">
    <source>
        <dbReference type="Proteomes" id="UP000034544"/>
    </source>
</evidence>
<evidence type="ECO:0000256" key="5">
    <source>
        <dbReference type="ARBA" id="ARBA00023136"/>
    </source>
</evidence>
<dbReference type="Pfam" id="PF00892">
    <property type="entry name" value="EamA"/>
    <property type="match status" value="2"/>
</dbReference>
<dbReference type="InterPro" id="IPR000620">
    <property type="entry name" value="EamA_dom"/>
</dbReference>
<dbReference type="GO" id="GO:0005886">
    <property type="term" value="C:plasma membrane"/>
    <property type="evidence" value="ECO:0007669"/>
    <property type="project" value="UniProtKB-SubCell"/>
</dbReference>
<dbReference type="AlphaFoldDB" id="A0A0G0YAK3"/>
<comment type="subcellular location">
    <subcellularLocation>
        <location evidence="1">Cell membrane</location>
        <topology evidence="1">Multi-pass membrane protein</topology>
    </subcellularLocation>
</comment>
<evidence type="ECO:0000259" key="7">
    <source>
        <dbReference type="Pfam" id="PF00892"/>
    </source>
</evidence>
<evidence type="ECO:0000256" key="1">
    <source>
        <dbReference type="ARBA" id="ARBA00004651"/>
    </source>
</evidence>
<keyword evidence="3 6" id="KW-0812">Transmembrane</keyword>
<evidence type="ECO:0000313" key="8">
    <source>
        <dbReference type="EMBL" id="KKS06591.1"/>
    </source>
</evidence>
<feature type="transmembrane region" description="Helical" evidence="6">
    <location>
        <begin position="256"/>
        <end position="275"/>
    </location>
</feature>
<sequence>MPNRLLPRSIESTFIKVQAAFLGANIIWGAATAVIKYTLDYIPPFTFLFLRFLLVCIIVLPIVAHQLKKEPIHKSDYLNFFLLGLFSQTSLILPFVALKFTSALDYTIIGVMASVLTVYAGHYFYNDKINKGITAGLVLASMGTVLIVLEPILWGRNSTTPVAERVLGNLLGLFYALTWVIYVVWAKFSMGKKSGTFKKTLNFIKIRPMSRKYSAATIVLSTFYVGLLTLIPLAFLERLTMAGNSSFDLLSIDIKGIVGLLYMAVFSSIVAYWLNEWGLEKAKVSDFAIFGYLAPVFTLPFAYLILGELPNTLMLIGTAFIAAGVVIAEKNNSPSQ</sequence>
<feature type="transmembrane region" description="Helical" evidence="6">
    <location>
        <begin position="287"/>
        <end position="306"/>
    </location>
</feature>
<evidence type="ECO:0000256" key="4">
    <source>
        <dbReference type="ARBA" id="ARBA00022989"/>
    </source>
</evidence>
<evidence type="ECO:0000256" key="2">
    <source>
        <dbReference type="ARBA" id="ARBA00022475"/>
    </source>
</evidence>
<proteinExistence type="predicted"/>
<feature type="transmembrane region" description="Helical" evidence="6">
    <location>
        <begin position="312"/>
        <end position="328"/>
    </location>
</feature>
<comment type="caution">
    <text evidence="8">The sequence shown here is derived from an EMBL/GenBank/DDBJ whole genome shotgun (WGS) entry which is preliminary data.</text>
</comment>
<feature type="transmembrane region" description="Helical" evidence="6">
    <location>
        <begin position="45"/>
        <end position="65"/>
    </location>
</feature>
<feature type="transmembrane region" description="Helical" evidence="6">
    <location>
        <begin position="103"/>
        <end position="125"/>
    </location>
</feature>
<evidence type="ECO:0000256" key="3">
    <source>
        <dbReference type="ARBA" id="ARBA00022692"/>
    </source>
</evidence>
<keyword evidence="5 6" id="KW-0472">Membrane</keyword>
<feature type="transmembrane region" description="Helical" evidence="6">
    <location>
        <begin position="213"/>
        <end position="236"/>
    </location>
</feature>
<feature type="domain" description="EamA" evidence="7">
    <location>
        <begin position="202"/>
        <end position="327"/>
    </location>
</feature>
<keyword evidence="2" id="KW-1003">Cell membrane</keyword>